<evidence type="ECO:0000259" key="8">
    <source>
        <dbReference type="SMART" id="SM00387"/>
    </source>
</evidence>
<dbReference type="InterPro" id="IPR036890">
    <property type="entry name" value="HATPase_C_sf"/>
</dbReference>
<dbReference type="PRINTS" id="PR00775">
    <property type="entry name" value="HEATSHOCK90"/>
</dbReference>
<feature type="domain" description="Histidine kinase/HSP90-like ATPase" evidence="8">
    <location>
        <begin position="26"/>
        <end position="189"/>
    </location>
</feature>
<dbReference type="SUPFAM" id="SSF55874">
    <property type="entry name" value="ATPase domain of HSP90 chaperone/DNA topoisomerase II/histidine kinase"/>
    <property type="match status" value="1"/>
</dbReference>
<dbReference type="GO" id="GO:0140662">
    <property type="term" value="F:ATP-dependent protein folding chaperone"/>
    <property type="evidence" value="ECO:0007669"/>
    <property type="project" value="InterPro"/>
</dbReference>
<dbReference type="SUPFAM" id="SSF54211">
    <property type="entry name" value="Ribosomal protein S5 domain 2-like"/>
    <property type="match status" value="1"/>
</dbReference>
<dbReference type="Proteomes" id="UP000005801">
    <property type="component" value="Unassembled WGS sequence"/>
</dbReference>
<dbReference type="STRING" id="391625.PPSIR1_23289"/>
<dbReference type="Pfam" id="PF13589">
    <property type="entry name" value="HATPase_c_3"/>
    <property type="match status" value="1"/>
</dbReference>
<evidence type="ECO:0000313" key="9">
    <source>
        <dbReference type="EMBL" id="EDM76531.1"/>
    </source>
</evidence>
<reference evidence="9 10" key="1">
    <citation type="submission" date="2007-06" db="EMBL/GenBank/DDBJ databases">
        <authorList>
            <person name="Shimkets L."/>
            <person name="Ferriera S."/>
            <person name="Johnson J."/>
            <person name="Kravitz S."/>
            <person name="Beeson K."/>
            <person name="Sutton G."/>
            <person name="Rogers Y.-H."/>
            <person name="Friedman R."/>
            <person name="Frazier M."/>
            <person name="Venter J.C."/>
        </authorList>
    </citation>
    <scope>NUCLEOTIDE SEQUENCE [LARGE SCALE GENOMIC DNA]</scope>
    <source>
        <strain evidence="9 10">SIR-1</strain>
    </source>
</reference>
<dbReference type="Gene3D" id="1.20.120.790">
    <property type="entry name" value="Heat shock protein 90, C-terminal domain"/>
    <property type="match status" value="1"/>
</dbReference>
<dbReference type="RefSeq" id="WP_006974323.1">
    <property type="nucleotide sequence ID" value="NZ_ABCS01000063.1"/>
</dbReference>
<dbReference type="GO" id="GO:0051082">
    <property type="term" value="F:unfolded protein binding"/>
    <property type="evidence" value="ECO:0007669"/>
    <property type="project" value="UniProtKB-UniRule"/>
</dbReference>
<dbReference type="InterPro" id="IPR001404">
    <property type="entry name" value="Hsp90_fam"/>
</dbReference>
<organism evidence="9 10">
    <name type="scientific">Plesiocystis pacifica SIR-1</name>
    <dbReference type="NCBI Taxonomy" id="391625"/>
    <lineage>
        <taxon>Bacteria</taxon>
        <taxon>Pseudomonadati</taxon>
        <taxon>Myxococcota</taxon>
        <taxon>Polyangia</taxon>
        <taxon>Nannocystales</taxon>
        <taxon>Nannocystaceae</taxon>
        <taxon>Plesiocystis</taxon>
    </lineage>
</organism>
<feature type="compositionally biased region" description="Acidic residues" evidence="7">
    <location>
        <begin position="493"/>
        <end position="516"/>
    </location>
</feature>
<keyword evidence="5" id="KW-0346">Stress response</keyword>
<dbReference type="Gene3D" id="3.30.565.10">
    <property type="entry name" value="Histidine kinase-like ATPase, C-terminal domain"/>
    <property type="match status" value="1"/>
</dbReference>
<feature type="binding site" evidence="6">
    <location>
        <position position="79"/>
    </location>
    <ligand>
        <name>ATP</name>
        <dbReference type="ChEBI" id="CHEBI:30616"/>
    </ligand>
</feature>
<sequence>MSSETHEFKAEVAALLNLVTNSLYTNSEIFLRELISNAADALDKARYQALVDSELGGKELEPHILITANAQANTLTIEDTGIGMTREEAGQNLGTIAHSGTLAYLKQIQEAKAKGELSEAGEVNLIGQFGVGFYSAFMVAEEVSVHTRSGKPGSEPIIWRSKGDGRYAVEPGTREARGTSIEITLKGEAKEFLDRWRLQNLIKRYSNYVIHPIKLRIVDAEGEDKDPEPKQINAASAIWAKSPSELEDEDYQEFYKHVMGGFVLPGDEPFGKLHYSADAPIQFHALLFVPGRAPADLFQEDRKSLQLYARRVLVMENCDSLLPQYLRFIRGVVDSEDLPLNVSREMLQEHKSLSAIRRQLTRKALKLLAELASDEAETYAKLWKEFGPVIKEGLHTDSSQRKDLIELLRWRSVAKGEDLVSLKAYVEAMPEDQKSIWYIAGPDEAALRNSPHLEAVNAKGQDVLLMSDAVDEWVLQSLAEYEGKSFRSVTQGELEDAADEDDKDDDAKDEDSEDADEAKKDEREASPIDPLLNLGKVVFGERLRDVRASKRLVDSPSCLVDAAGGMSRNMERILRMAQPGMGGMGNSPRILELNPEHSIVKAANTLAEQNKDDPRLPEWLELLHDLAALSEGSVPDPAGAAKRFQRVLGEVAAAAVEQQS</sequence>
<keyword evidence="3 5" id="KW-0067">ATP-binding</keyword>
<dbReference type="SUPFAM" id="SSF110942">
    <property type="entry name" value="HSP90 C-terminal domain"/>
    <property type="match status" value="1"/>
</dbReference>
<feature type="region of interest" description="A; substrate-binding" evidence="5">
    <location>
        <begin position="1"/>
        <end position="344"/>
    </location>
</feature>
<evidence type="ECO:0000313" key="10">
    <source>
        <dbReference type="Proteomes" id="UP000005801"/>
    </source>
</evidence>
<dbReference type="GO" id="GO:0005524">
    <property type="term" value="F:ATP binding"/>
    <property type="evidence" value="ECO:0007669"/>
    <property type="project" value="UniProtKB-UniRule"/>
</dbReference>
<dbReference type="SMART" id="SM00387">
    <property type="entry name" value="HATPase_c"/>
    <property type="match status" value="1"/>
</dbReference>
<protein>
    <recommendedName>
        <fullName evidence="5">Chaperone protein HtpG</fullName>
    </recommendedName>
    <alternativeName>
        <fullName evidence="5">Heat shock protein HtpG</fullName>
    </alternativeName>
    <alternativeName>
        <fullName evidence="5">High temperature protein G</fullName>
    </alternativeName>
</protein>
<gene>
    <name evidence="5" type="primary">htpG</name>
    <name evidence="9" type="ORF">PPSIR1_23289</name>
</gene>
<feature type="binding site" evidence="6">
    <location>
        <position position="33"/>
    </location>
    <ligand>
        <name>ATP</name>
        <dbReference type="ChEBI" id="CHEBI:30616"/>
    </ligand>
</feature>
<feature type="region of interest" description="C" evidence="5">
    <location>
        <begin position="573"/>
        <end position="660"/>
    </location>
</feature>
<comment type="caution">
    <text evidence="5">Lacks conserved residue(s) required for the propagation of feature annotation.</text>
</comment>
<feature type="binding site" evidence="6">
    <location>
        <position position="84"/>
    </location>
    <ligand>
        <name>ATP</name>
        <dbReference type="ChEBI" id="CHEBI:30616"/>
    </ligand>
</feature>
<comment type="similarity">
    <text evidence="1 5">Belongs to the heat shock protein 90 family.</text>
</comment>
<evidence type="ECO:0000256" key="4">
    <source>
        <dbReference type="ARBA" id="ARBA00023186"/>
    </source>
</evidence>
<evidence type="ECO:0000256" key="3">
    <source>
        <dbReference type="ARBA" id="ARBA00022840"/>
    </source>
</evidence>
<accession>A6GC82</accession>
<feature type="binding site" evidence="6">
    <location>
        <position position="92"/>
    </location>
    <ligand>
        <name>ATP</name>
        <dbReference type="ChEBI" id="CHEBI:30616"/>
    </ligand>
</feature>
<feature type="binding site" evidence="6">
    <location>
        <position position="37"/>
    </location>
    <ligand>
        <name>ATP</name>
        <dbReference type="ChEBI" id="CHEBI:30616"/>
    </ligand>
</feature>
<feature type="compositionally biased region" description="Basic and acidic residues" evidence="7">
    <location>
        <begin position="517"/>
        <end position="526"/>
    </location>
</feature>
<feature type="binding site" evidence="6">
    <location>
        <begin position="99"/>
        <end position="100"/>
    </location>
    <ligand>
        <name>ATP</name>
        <dbReference type="ChEBI" id="CHEBI:30616"/>
    </ligand>
</feature>
<dbReference type="InterPro" id="IPR020568">
    <property type="entry name" value="Ribosomal_Su5_D2-typ_SF"/>
</dbReference>
<dbReference type="PANTHER" id="PTHR11528">
    <property type="entry name" value="HEAT SHOCK PROTEIN 90 FAMILY MEMBER"/>
    <property type="match status" value="1"/>
</dbReference>
<evidence type="ECO:0000256" key="1">
    <source>
        <dbReference type="ARBA" id="ARBA00008239"/>
    </source>
</evidence>
<comment type="caution">
    <text evidence="9">The sequence shown here is derived from an EMBL/GenBank/DDBJ whole genome shotgun (WGS) entry which is preliminary data.</text>
</comment>
<dbReference type="GO" id="GO:0016887">
    <property type="term" value="F:ATP hydrolysis activity"/>
    <property type="evidence" value="ECO:0007669"/>
    <property type="project" value="InterPro"/>
</dbReference>
<feature type="binding site" evidence="6">
    <location>
        <position position="344"/>
    </location>
    <ligand>
        <name>ATP</name>
        <dbReference type="ChEBI" id="CHEBI:30616"/>
    </ligand>
</feature>
<dbReference type="GO" id="GO:0005737">
    <property type="term" value="C:cytoplasm"/>
    <property type="evidence" value="ECO:0007669"/>
    <property type="project" value="UniProtKB-SubCell"/>
</dbReference>
<feature type="region of interest" description="Disordered" evidence="7">
    <location>
        <begin position="489"/>
        <end position="527"/>
    </location>
</feature>
<dbReference type="InterPro" id="IPR020575">
    <property type="entry name" value="Hsp90_N"/>
</dbReference>
<keyword evidence="5" id="KW-0963">Cytoplasm</keyword>
<dbReference type="Gene3D" id="3.40.50.11260">
    <property type="match status" value="1"/>
</dbReference>
<dbReference type="Gene3D" id="3.30.230.80">
    <property type="match status" value="1"/>
</dbReference>
<keyword evidence="4 5" id="KW-0143">Chaperone</keyword>
<dbReference type="InterPro" id="IPR037196">
    <property type="entry name" value="HSP90_C"/>
</dbReference>
<dbReference type="eggNOG" id="COG0326">
    <property type="taxonomic scope" value="Bacteria"/>
</dbReference>
<keyword evidence="10" id="KW-1185">Reference proteome</keyword>
<evidence type="ECO:0000256" key="7">
    <source>
        <dbReference type="SAM" id="MobiDB-lite"/>
    </source>
</evidence>
<comment type="function">
    <text evidence="5">Molecular chaperone. Has ATPase activity.</text>
</comment>
<dbReference type="CDD" id="cd16927">
    <property type="entry name" value="HATPase_Hsp90-like"/>
    <property type="match status" value="1"/>
</dbReference>
<name>A6GC82_9BACT</name>
<feature type="binding site" evidence="6">
    <location>
        <begin position="128"/>
        <end position="133"/>
    </location>
    <ligand>
        <name>ATP</name>
        <dbReference type="ChEBI" id="CHEBI:30616"/>
    </ligand>
</feature>
<keyword evidence="2 5" id="KW-0547">Nucleotide-binding</keyword>
<dbReference type="InterPro" id="IPR003594">
    <property type="entry name" value="HATPase_dom"/>
</dbReference>
<proteinExistence type="inferred from homology"/>
<dbReference type="PIRSF" id="PIRSF002583">
    <property type="entry name" value="Hsp90"/>
    <property type="match status" value="1"/>
</dbReference>
<evidence type="ECO:0000256" key="5">
    <source>
        <dbReference type="HAMAP-Rule" id="MF_00505"/>
    </source>
</evidence>
<evidence type="ECO:0000256" key="6">
    <source>
        <dbReference type="PIRSR" id="PIRSR002583-1"/>
    </source>
</evidence>
<dbReference type="Pfam" id="PF00183">
    <property type="entry name" value="HSP90"/>
    <property type="match status" value="1"/>
</dbReference>
<dbReference type="NCBIfam" id="NF003555">
    <property type="entry name" value="PRK05218.1"/>
    <property type="match status" value="1"/>
</dbReference>
<dbReference type="AlphaFoldDB" id="A6GC82"/>
<comment type="subunit">
    <text evidence="5">Homodimer.</text>
</comment>
<feature type="binding site" evidence="6">
    <location>
        <position position="179"/>
    </location>
    <ligand>
        <name>ATP</name>
        <dbReference type="ChEBI" id="CHEBI:30616"/>
    </ligand>
</feature>
<dbReference type="HAMAP" id="MF_00505">
    <property type="entry name" value="HSP90"/>
    <property type="match status" value="1"/>
</dbReference>
<dbReference type="OrthoDB" id="9802640at2"/>
<dbReference type="EMBL" id="ABCS01000063">
    <property type="protein sequence ID" value="EDM76531.1"/>
    <property type="molecule type" value="Genomic_DNA"/>
</dbReference>
<evidence type="ECO:0000256" key="2">
    <source>
        <dbReference type="ARBA" id="ARBA00022741"/>
    </source>
</evidence>
<comment type="subcellular location">
    <subcellularLocation>
        <location evidence="5">Cytoplasm</location>
    </subcellularLocation>
</comment>